<name>A0ABQ2C0S1_9FLAO</name>
<evidence type="ECO:0008006" key="3">
    <source>
        <dbReference type="Google" id="ProtNLM"/>
    </source>
</evidence>
<sequence>MLSFVAPAQNEDSLMLKFNELNNKLYSRPVNYIKGNQLLYEYKDYFVHTSLESFFHQASATFYAASGNQFKAKKHYWLSKGKKMDSLKVVFGSLENYRNIFRYTENKKVVMINENHAFPEHRVFTTSLLDSLFKQGFRYLALEDLLSAKIINQRSTPYLSDGLYINEVMYSEMVRKALDIGFTMVAYDNNDAWDIRERDSLATQELKKVFEKDLNAKMIIHCGFGHIDESKKVLASFIKSKLGIDPLTISQTSLQPVIVEKFIEEPKLILGTLNPKLFETKSDFQVIHPNYDYAIRPEYLFVNERQKVQLELNFDVSEELILEVYQNKQSDGAVPYDRIIIEPKTKSIDISAPRGLLKILFKNQNDEIVKRMKISN</sequence>
<gene>
    <name evidence="1" type="ORF">GCM10011444_10320</name>
</gene>
<organism evidence="1 2">
    <name type="scientific">Winogradskyella haliclonae</name>
    <dbReference type="NCBI Taxonomy" id="2048558"/>
    <lineage>
        <taxon>Bacteria</taxon>
        <taxon>Pseudomonadati</taxon>
        <taxon>Bacteroidota</taxon>
        <taxon>Flavobacteriia</taxon>
        <taxon>Flavobacteriales</taxon>
        <taxon>Flavobacteriaceae</taxon>
        <taxon>Winogradskyella</taxon>
    </lineage>
</organism>
<protein>
    <recommendedName>
        <fullName evidence="3">Erythromycin esterase</fullName>
    </recommendedName>
</protein>
<keyword evidence="2" id="KW-1185">Reference proteome</keyword>
<reference evidence="2" key="1">
    <citation type="journal article" date="2019" name="Int. J. Syst. Evol. Microbiol.">
        <title>The Global Catalogue of Microorganisms (GCM) 10K type strain sequencing project: providing services to taxonomists for standard genome sequencing and annotation.</title>
        <authorList>
            <consortium name="The Broad Institute Genomics Platform"/>
            <consortium name="The Broad Institute Genome Sequencing Center for Infectious Disease"/>
            <person name="Wu L."/>
            <person name="Ma J."/>
        </authorList>
    </citation>
    <scope>NUCLEOTIDE SEQUENCE [LARGE SCALE GENOMIC DNA]</scope>
    <source>
        <strain evidence="2">CCM 8681</strain>
    </source>
</reference>
<evidence type="ECO:0000313" key="1">
    <source>
        <dbReference type="EMBL" id="GGI56723.1"/>
    </source>
</evidence>
<dbReference type="EMBL" id="BMDQ01000001">
    <property type="protein sequence ID" value="GGI56723.1"/>
    <property type="molecule type" value="Genomic_DNA"/>
</dbReference>
<dbReference type="Proteomes" id="UP000624701">
    <property type="component" value="Unassembled WGS sequence"/>
</dbReference>
<accession>A0ABQ2C0S1</accession>
<evidence type="ECO:0000313" key="2">
    <source>
        <dbReference type="Proteomes" id="UP000624701"/>
    </source>
</evidence>
<comment type="caution">
    <text evidence="1">The sequence shown here is derived from an EMBL/GenBank/DDBJ whole genome shotgun (WGS) entry which is preliminary data.</text>
</comment>
<proteinExistence type="predicted"/>